<dbReference type="InterPro" id="IPR058533">
    <property type="entry name" value="Cation_efflux_TM"/>
</dbReference>
<dbReference type="NCBIfam" id="NF033827">
    <property type="entry name" value="CDF_efflux_DmeF"/>
    <property type="match status" value="1"/>
</dbReference>
<dbReference type="PANTHER" id="PTHR45755">
    <property type="match status" value="1"/>
</dbReference>
<keyword evidence="3 7" id="KW-0812">Transmembrane</keyword>
<comment type="subcellular location">
    <subcellularLocation>
        <location evidence="1">Membrane</location>
        <topology evidence="1">Multi-pass membrane protein</topology>
    </subcellularLocation>
</comment>
<dbReference type="Pfam" id="PF01545">
    <property type="entry name" value="Cation_efflux"/>
    <property type="match status" value="1"/>
</dbReference>
<dbReference type="GO" id="GO:0006882">
    <property type="term" value="P:intracellular zinc ion homeostasis"/>
    <property type="evidence" value="ECO:0007669"/>
    <property type="project" value="InterPro"/>
</dbReference>
<evidence type="ECO:0000259" key="8">
    <source>
        <dbReference type="Pfam" id="PF01545"/>
    </source>
</evidence>
<feature type="transmembrane region" description="Helical" evidence="7">
    <location>
        <begin position="174"/>
        <end position="192"/>
    </location>
</feature>
<dbReference type="GO" id="GO:0005385">
    <property type="term" value="F:zinc ion transmembrane transporter activity"/>
    <property type="evidence" value="ECO:0007669"/>
    <property type="project" value="InterPro"/>
</dbReference>
<accession>A0A075HE19</accession>
<evidence type="ECO:0000256" key="5">
    <source>
        <dbReference type="ARBA" id="ARBA00023065"/>
    </source>
</evidence>
<name>A0A075HE19_9ARCH</name>
<keyword evidence="2" id="KW-0813">Transport</keyword>
<dbReference type="Gene3D" id="1.20.1510.10">
    <property type="entry name" value="Cation efflux protein transmembrane domain"/>
    <property type="match status" value="1"/>
</dbReference>
<feature type="transmembrane region" description="Helical" evidence="7">
    <location>
        <begin position="143"/>
        <end position="162"/>
    </location>
</feature>
<evidence type="ECO:0000256" key="3">
    <source>
        <dbReference type="ARBA" id="ARBA00022692"/>
    </source>
</evidence>
<dbReference type="AlphaFoldDB" id="A0A075HE19"/>
<dbReference type="InterPro" id="IPR002524">
    <property type="entry name" value="Cation_efflux"/>
</dbReference>
<evidence type="ECO:0000313" key="9">
    <source>
        <dbReference type="EMBL" id="AIF12158.1"/>
    </source>
</evidence>
<evidence type="ECO:0000256" key="7">
    <source>
        <dbReference type="SAM" id="Phobius"/>
    </source>
</evidence>
<reference evidence="9" key="1">
    <citation type="journal article" date="2014" name="Genome Biol. Evol.">
        <title>Pangenome evidence for extensive interdomain horizontal transfer affecting lineage core and shell genes in uncultured planktonic thaumarchaeota and euryarchaeota.</title>
        <authorList>
            <person name="Deschamps P."/>
            <person name="Zivanovic Y."/>
            <person name="Moreira D."/>
            <person name="Rodriguez-Valera F."/>
            <person name="Lopez-Garcia P."/>
        </authorList>
    </citation>
    <scope>NUCLEOTIDE SEQUENCE</scope>
</reference>
<evidence type="ECO:0000256" key="1">
    <source>
        <dbReference type="ARBA" id="ARBA00004141"/>
    </source>
</evidence>
<organism evidence="9">
    <name type="scientific">uncultured marine thaumarchaeote KM3_54_G03</name>
    <dbReference type="NCBI Taxonomy" id="1456192"/>
    <lineage>
        <taxon>Archaea</taxon>
        <taxon>Nitrososphaerota</taxon>
        <taxon>environmental samples</taxon>
    </lineage>
</organism>
<evidence type="ECO:0000256" key="2">
    <source>
        <dbReference type="ARBA" id="ARBA00022448"/>
    </source>
</evidence>
<dbReference type="InterPro" id="IPR045316">
    <property type="entry name" value="Msc2-like"/>
</dbReference>
<sequence length="280" mass="30125">MIVIAITSAMMIVEIAAGLAFGSMALLADGLHMASHTAALSINAFAYVYARRHAHSKSFSFGTGKVNTLGGYTGAILLSVFALIMAWESVMRLISPVEIAFNQAILVAILGLAVNSISVVILGHHHHPENEHEHRHDHNLVSAYLHVLADALTSLLAIFALLGAKYLGLVWADPAMGIVGAILVARWSVGLLRNTARTLLDRQATDEITTMITTSIESQDDTRIVDLHVWAVGPDIYSATVSIVTHHPKPPDHYKALIPGNLGIVHTTIEVHMCDDSVNS</sequence>
<keyword evidence="6 7" id="KW-0472">Membrane</keyword>
<dbReference type="PANTHER" id="PTHR45755:SF4">
    <property type="entry name" value="ZINC TRANSPORTER 7"/>
    <property type="match status" value="1"/>
</dbReference>
<evidence type="ECO:0000256" key="6">
    <source>
        <dbReference type="ARBA" id="ARBA00023136"/>
    </source>
</evidence>
<proteinExistence type="predicted"/>
<feature type="transmembrane region" description="Helical" evidence="7">
    <location>
        <begin position="69"/>
        <end position="87"/>
    </location>
</feature>
<keyword evidence="4 7" id="KW-1133">Transmembrane helix</keyword>
<feature type="domain" description="Cation efflux protein transmembrane" evidence="8">
    <location>
        <begin position="2"/>
        <end position="200"/>
    </location>
</feature>
<feature type="transmembrane region" description="Helical" evidence="7">
    <location>
        <begin position="99"/>
        <end position="122"/>
    </location>
</feature>
<dbReference type="InterPro" id="IPR027469">
    <property type="entry name" value="Cation_efflux_TMD_sf"/>
</dbReference>
<protein>
    <submittedName>
        <fullName evidence="9">Putative cation diffusion facilitator family transporter</fullName>
    </submittedName>
</protein>
<dbReference type="EMBL" id="KF900938">
    <property type="protein sequence ID" value="AIF12158.1"/>
    <property type="molecule type" value="Genomic_DNA"/>
</dbReference>
<evidence type="ECO:0000256" key="4">
    <source>
        <dbReference type="ARBA" id="ARBA00022989"/>
    </source>
</evidence>
<dbReference type="SUPFAM" id="SSF161111">
    <property type="entry name" value="Cation efflux protein transmembrane domain-like"/>
    <property type="match status" value="1"/>
</dbReference>
<keyword evidence="5" id="KW-0406">Ion transport</keyword>
<dbReference type="GO" id="GO:0016020">
    <property type="term" value="C:membrane"/>
    <property type="evidence" value="ECO:0007669"/>
    <property type="project" value="UniProtKB-SubCell"/>
</dbReference>
<dbReference type="NCBIfam" id="TIGR01297">
    <property type="entry name" value="CDF"/>
    <property type="match status" value="1"/>
</dbReference>